<comment type="caution">
    <text evidence="1">The sequence shown here is derived from an EMBL/GenBank/DDBJ whole genome shotgun (WGS) entry which is preliminary data.</text>
</comment>
<protein>
    <submittedName>
        <fullName evidence="1">UDP-N-acetylglucosamine diphosphorylase</fullName>
    </submittedName>
</protein>
<dbReference type="STRING" id="1437608.GCA_000771645_01443"/>
<evidence type="ECO:0000313" key="2">
    <source>
        <dbReference type="Proteomes" id="UP000029108"/>
    </source>
</evidence>
<dbReference type="InterPro" id="IPR032344">
    <property type="entry name" value="DUF4862"/>
</dbReference>
<evidence type="ECO:0000313" key="1">
    <source>
        <dbReference type="EMBL" id="KFI47967.1"/>
    </source>
</evidence>
<reference evidence="1 2" key="1">
    <citation type="submission" date="2014-03" db="EMBL/GenBank/DDBJ databases">
        <title>Genomics of Bifidobacteria.</title>
        <authorList>
            <person name="Ventura M."/>
            <person name="Milani C."/>
            <person name="Lugli G.A."/>
        </authorList>
    </citation>
    <scope>NUCLEOTIDE SEQUENCE [LARGE SCALE GENOMIC DNA]</scope>
    <source>
        <strain evidence="1 2">DSM 23969</strain>
    </source>
</reference>
<name>A0A086ZN67_9BIFI</name>
<keyword evidence="2" id="KW-1185">Reference proteome</keyword>
<accession>A0A086ZN67</accession>
<dbReference type="AlphaFoldDB" id="A0A086ZN67"/>
<proteinExistence type="predicted"/>
<gene>
    <name evidence="1" type="ORF">BBIA_0100</name>
</gene>
<sequence length="318" mass="34372">MSRHQLFKEETSMPSFVVGAYASLPQGREAQEAYYNLLGRQSWIAGTELPFPGDLAQTADRIWLAGALPEHWHGNTVTVIPGTMQHVWKDSNFGLASPDAAGREAALDLMAQACHAIADLAQWRGTQDVRFVEIHSAPTARASRDAMAASLEEMSWWDWSGAELVIEHCDKYIDGQQPEKGFLPIEDEIDLCLQAGIGLTVNWGRSVVEGRAAATAVDHVTQAAQAGVLKGLMFSGAGSEATQYGYGWIDGHLPMRPDEPTSLMDAAAIAATVRAAREQDTPLDYLGAKVCVPADAAIEERLGYLERIHDAVAKAATS</sequence>
<dbReference type="EMBL" id="JGYN01000030">
    <property type="protein sequence ID" value="KFI47967.1"/>
    <property type="molecule type" value="Genomic_DNA"/>
</dbReference>
<dbReference type="eggNOG" id="COG0648">
    <property type="taxonomic scope" value="Bacteria"/>
</dbReference>
<dbReference type="Proteomes" id="UP000029108">
    <property type="component" value="Unassembled WGS sequence"/>
</dbReference>
<dbReference type="Pfam" id="PF16154">
    <property type="entry name" value="DUF4862"/>
    <property type="match status" value="1"/>
</dbReference>
<organism evidence="1 2">
    <name type="scientific">Bifidobacterium biavatii DSM 23969</name>
    <dbReference type="NCBI Taxonomy" id="1437608"/>
    <lineage>
        <taxon>Bacteria</taxon>
        <taxon>Bacillati</taxon>
        <taxon>Actinomycetota</taxon>
        <taxon>Actinomycetes</taxon>
        <taxon>Bifidobacteriales</taxon>
        <taxon>Bifidobacteriaceae</taxon>
        <taxon>Bifidobacterium</taxon>
    </lineage>
</organism>